<dbReference type="OrthoDB" id="2290280at2759"/>
<reference evidence="1" key="1">
    <citation type="submission" date="2014-09" db="EMBL/GenBank/DDBJ databases">
        <title>Draft genome sequence of an oleaginous Mucoromycotina fungus Mucor ambiguus NBRC6742.</title>
        <authorList>
            <person name="Takeda I."/>
            <person name="Yamane N."/>
            <person name="Morita T."/>
            <person name="Tamano K."/>
            <person name="Machida M."/>
            <person name="Baker S."/>
            <person name="Koike H."/>
        </authorList>
    </citation>
    <scope>NUCLEOTIDE SEQUENCE</scope>
    <source>
        <strain evidence="1">NBRC 6742</strain>
    </source>
</reference>
<evidence type="ECO:0000313" key="1">
    <source>
        <dbReference type="EMBL" id="GAN07796.1"/>
    </source>
</evidence>
<accession>A0A0C9MB54</accession>
<gene>
    <name evidence="1" type="ORF">MAM1_0176d07300</name>
</gene>
<dbReference type="Proteomes" id="UP000053815">
    <property type="component" value="Unassembled WGS sequence"/>
</dbReference>
<dbReference type="STRING" id="91626.A0A0C9MB54"/>
<name>A0A0C9MB54_9FUNG</name>
<organism evidence="1">
    <name type="scientific">Mucor ambiguus</name>
    <dbReference type="NCBI Taxonomy" id="91626"/>
    <lineage>
        <taxon>Eukaryota</taxon>
        <taxon>Fungi</taxon>
        <taxon>Fungi incertae sedis</taxon>
        <taxon>Mucoromycota</taxon>
        <taxon>Mucoromycotina</taxon>
        <taxon>Mucoromycetes</taxon>
        <taxon>Mucorales</taxon>
        <taxon>Mucorineae</taxon>
        <taxon>Mucoraceae</taxon>
        <taxon>Mucor</taxon>
    </lineage>
</organism>
<evidence type="ECO:0000313" key="2">
    <source>
        <dbReference type="Proteomes" id="UP000053815"/>
    </source>
</evidence>
<dbReference type="EMBL" id="DF836465">
    <property type="protein sequence ID" value="GAN07796.1"/>
    <property type="molecule type" value="Genomic_DNA"/>
</dbReference>
<dbReference type="AlphaFoldDB" id="A0A0C9MB54"/>
<keyword evidence="2" id="KW-1185">Reference proteome</keyword>
<proteinExistence type="predicted"/>
<sequence length="199" mass="23288">MEKAYGEQTPHLAKNRIYTKKLTKEISNYVQHKLDPDPSAQVKWDLIKNIILRLYGKDPLSLKALLPPVHLEIRKIQEEKYNISKLRSGKRWMERNKNSPVYIKKTIDRRLDMRSMTMLKHPTTPRTDRHKHGQLIEPIPFEEILEETRRSPKFSSPGLDGIPYEFSNIITSQRICQDIITNVYNDTIKLGVFLKPLAA</sequence>
<protein>
    <submittedName>
        <fullName evidence="1">Uncharacterized protein</fullName>
    </submittedName>
</protein>